<keyword evidence="1" id="KW-1133">Transmembrane helix</keyword>
<dbReference type="Proteomes" id="UP000199334">
    <property type="component" value="Unassembled WGS sequence"/>
</dbReference>
<evidence type="ECO:0000313" key="2">
    <source>
        <dbReference type="EMBL" id="SDN52699.1"/>
    </source>
</evidence>
<reference evidence="2 3" key="1">
    <citation type="submission" date="2016-10" db="EMBL/GenBank/DDBJ databases">
        <authorList>
            <person name="de Groot N.N."/>
        </authorList>
    </citation>
    <scope>NUCLEOTIDE SEQUENCE [LARGE SCALE GENOMIC DNA]</scope>
    <source>
        <strain evidence="2 3">CGMCC 1.3442</strain>
    </source>
</reference>
<evidence type="ECO:0000256" key="1">
    <source>
        <dbReference type="SAM" id="Phobius"/>
    </source>
</evidence>
<feature type="transmembrane region" description="Helical" evidence="1">
    <location>
        <begin position="18"/>
        <end position="44"/>
    </location>
</feature>
<dbReference type="OrthoDB" id="2886319at2"/>
<keyword evidence="3" id="KW-1185">Reference proteome</keyword>
<organism evidence="2 3">
    <name type="scientific">Tenuibacillus multivorans</name>
    <dbReference type="NCBI Taxonomy" id="237069"/>
    <lineage>
        <taxon>Bacteria</taxon>
        <taxon>Bacillati</taxon>
        <taxon>Bacillota</taxon>
        <taxon>Bacilli</taxon>
        <taxon>Bacillales</taxon>
        <taxon>Bacillaceae</taxon>
        <taxon>Tenuibacillus</taxon>
    </lineage>
</organism>
<protein>
    <submittedName>
        <fullName evidence="2">Uncharacterized protein</fullName>
    </submittedName>
</protein>
<accession>A0A1H0C4B3</accession>
<keyword evidence="1" id="KW-0472">Membrane</keyword>
<gene>
    <name evidence="2" type="ORF">SAMN05216498_2504</name>
</gene>
<keyword evidence="1" id="KW-0812">Transmembrane</keyword>
<dbReference type="RefSeq" id="WP_093856919.1">
    <property type="nucleotide sequence ID" value="NZ_BJVZ01000015.1"/>
</dbReference>
<dbReference type="AlphaFoldDB" id="A0A1H0C4B3"/>
<evidence type="ECO:0000313" key="3">
    <source>
        <dbReference type="Proteomes" id="UP000199334"/>
    </source>
</evidence>
<dbReference type="EMBL" id="FNIG01000005">
    <property type="protein sequence ID" value="SDN52699.1"/>
    <property type="molecule type" value="Genomic_DNA"/>
</dbReference>
<sequence length="220" mass="25759">MDICPECKSDDVEKTYSIGLRVVVCVILLFIPYGIFFCWIPFVFPYTHVCNVCGTELSSDQLLRMDWREREELLKEHQQLEEKLFPYLGKWIEDQEERLFKVAKGKGQIFLVEVNGTKKATTYRVVEYNEQNDVPEIKSSSKVGSKFRRVIQEAGDFVSFDENEYTNKTSLTELGKELLTKDEFNNIKDNDLDIHNWLKELGKNLQIINVEILSDQKEQE</sequence>
<proteinExistence type="predicted"/>
<name>A0A1H0C4B3_9BACI</name>